<evidence type="ECO:0000313" key="3">
    <source>
        <dbReference type="Proteomes" id="UP000186601"/>
    </source>
</evidence>
<dbReference type="OrthoDB" id="3228154at2759"/>
<comment type="caution">
    <text evidence="2">The sequence shown here is derived from an EMBL/GenBank/DDBJ whole genome shotgun (WGS) entry which is preliminary data.</text>
</comment>
<keyword evidence="3" id="KW-1185">Reference proteome</keyword>
<protein>
    <submittedName>
        <fullName evidence="2">Uncharacterized protein</fullName>
    </submittedName>
</protein>
<feature type="region of interest" description="Disordered" evidence="1">
    <location>
        <begin position="189"/>
        <end position="211"/>
    </location>
</feature>
<organism evidence="2 3">
    <name type="scientific">Hermanssonia centrifuga</name>
    <dbReference type="NCBI Taxonomy" id="98765"/>
    <lineage>
        <taxon>Eukaryota</taxon>
        <taxon>Fungi</taxon>
        <taxon>Dikarya</taxon>
        <taxon>Basidiomycota</taxon>
        <taxon>Agaricomycotina</taxon>
        <taxon>Agaricomycetes</taxon>
        <taxon>Polyporales</taxon>
        <taxon>Meruliaceae</taxon>
        <taxon>Hermanssonia</taxon>
    </lineage>
</organism>
<gene>
    <name evidence="2" type="ORF">PHLCEN_2v7133</name>
</gene>
<evidence type="ECO:0000313" key="2">
    <source>
        <dbReference type="EMBL" id="PSR79162.1"/>
    </source>
</evidence>
<accession>A0A2R6NXD2</accession>
<dbReference type="Proteomes" id="UP000186601">
    <property type="component" value="Unassembled WGS sequence"/>
</dbReference>
<name>A0A2R6NXD2_9APHY</name>
<feature type="compositionally biased region" description="Basic residues" evidence="1">
    <location>
        <begin position="286"/>
        <end position="296"/>
    </location>
</feature>
<dbReference type="EMBL" id="MLYV02000707">
    <property type="protein sequence ID" value="PSR79162.1"/>
    <property type="molecule type" value="Genomic_DNA"/>
</dbReference>
<feature type="region of interest" description="Disordered" evidence="1">
    <location>
        <begin position="286"/>
        <end position="309"/>
    </location>
</feature>
<sequence length="325" mass="35830">MQSNGYEPDTEGPLATRKRKLAASVRRVNVKKGLRSKKEPKGKVSRKHVAMDVQFAATVHRSIERQLKCAQEACYSLQSRTHSEAYAGIVEYAISEVQDDSLLEQDKMLVERLRQGLVDQGFKGLHSGFDKLSPPHGLMNPIELAPRPQILVLPPVSLEFPPLLPSLPVQDNMSSTLDSCSEHVDRLRSGVSVSPPIPIPVHRPRTEDPDSFDLATPSLSPPLPSILNFPSPPSPLPELAIPPCNALPSPLTTPPSTRTSHMRRRSHDGLVLEMPQLVASLILRHRDRAASRPRSRSKSDDAGNCTSKARSPLWKTVDVLPQVEL</sequence>
<feature type="region of interest" description="Disordered" evidence="1">
    <location>
        <begin position="1"/>
        <end position="21"/>
    </location>
</feature>
<dbReference type="AlphaFoldDB" id="A0A2R6NXD2"/>
<evidence type="ECO:0000256" key="1">
    <source>
        <dbReference type="SAM" id="MobiDB-lite"/>
    </source>
</evidence>
<proteinExistence type="predicted"/>
<reference evidence="2 3" key="1">
    <citation type="submission" date="2018-02" db="EMBL/GenBank/DDBJ databases">
        <title>Genome sequence of the basidiomycete white-rot fungus Phlebia centrifuga.</title>
        <authorList>
            <person name="Granchi Z."/>
            <person name="Peng M."/>
            <person name="de Vries R.P."/>
            <person name="Hilden K."/>
            <person name="Makela M.R."/>
            <person name="Grigoriev I."/>
            <person name="Riley R."/>
        </authorList>
    </citation>
    <scope>NUCLEOTIDE SEQUENCE [LARGE SCALE GENOMIC DNA]</scope>
    <source>
        <strain evidence="2 3">FBCC195</strain>
    </source>
</reference>